<comment type="caution">
    <text evidence="3">The sequence shown here is derived from an EMBL/GenBank/DDBJ whole genome shotgun (WGS) entry which is preliminary data.</text>
</comment>
<evidence type="ECO:0000313" key="4">
    <source>
        <dbReference type="Proteomes" id="UP001500888"/>
    </source>
</evidence>
<keyword evidence="1" id="KW-0238">DNA-binding</keyword>
<organism evidence="3 4">
    <name type="scientific">Sphaerisporangium flaviroseum</name>
    <dbReference type="NCBI Taxonomy" id="509199"/>
    <lineage>
        <taxon>Bacteria</taxon>
        <taxon>Bacillati</taxon>
        <taxon>Actinomycetota</taxon>
        <taxon>Actinomycetes</taxon>
        <taxon>Streptosporangiales</taxon>
        <taxon>Streptosporangiaceae</taxon>
        <taxon>Sphaerisporangium</taxon>
    </lineage>
</organism>
<dbReference type="PANTHER" id="PTHR46797:SF1">
    <property type="entry name" value="METHYLPHOSPHONATE SYNTHASE"/>
    <property type="match status" value="1"/>
</dbReference>
<dbReference type="PANTHER" id="PTHR46797">
    <property type="entry name" value="HTH-TYPE TRANSCRIPTIONAL REGULATOR"/>
    <property type="match status" value="1"/>
</dbReference>
<dbReference type="Gene3D" id="1.10.260.40">
    <property type="entry name" value="lambda repressor-like DNA-binding domains"/>
    <property type="match status" value="1"/>
</dbReference>
<dbReference type="InterPro" id="IPR010982">
    <property type="entry name" value="Lambda_DNA-bd_dom_sf"/>
</dbReference>
<keyword evidence="4" id="KW-1185">Reference proteome</keyword>
<reference evidence="4" key="1">
    <citation type="journal article" date="2019" name="Int. J. Syst. Evol. Microbiol.">
        <title>The Global Catalogue of Microorganisms (GCM) 10K type strain sequencing project: providing services to taxonomists for standard genome sequencing and annotation.</title>
        <authorList>
            <consortium name="The Broad Institute Genomics Platform"/>
            <consortium name="The Broad Institute Genome Sequencing Center for Infectious Disease"/>
            <person name="Wu L."/>
            <person name="Ma J."/>
        </authorList>
    </citation>
    <scope>NUCLEOTIDE SEQUENCE [LARGE SCALE GENOMIC DNA]</scope>
    <source>
        <strain evidence="4">JCM 16908</strain>
    </source>
</reference>
<proteinExistence type="predicted"/>
<dbReference type="SMART" id="SM00530">
    <property type="entry name" value="HTH_XRE"/>
    <property type="match status" value="1"/>
</dbReference>
<evidence type="ECO:0000256" key="1">
    <source>
        <dbReference type="ARBA" id="ARBA00023125"/>
    </source>
</evidence>
<dbReference type="SUPFAM" id="SSF47413">
    <property type="entry name" value="lambda repressor-like DNA-binding domains"/>
    <property type="match status" value="1"/>
</dbReference>
<dbReference type="EMBL" id="BAAAZR010000059">
    <property type="protein sequence ID" value="GAA3844056.1"/>
    <property type="molecule type" value="Genomic_DNA"/>
</dbReference>
<name>A0ABP7JFW6_9ACTN</name>
<dbReference type="Pfam" id="PF13560">
    <property type="entry name" value="HTH_31"/>
    <property type="match status" value="1"/>
</dbReference>
<evidence type="ECO:0000313" key="3">
    <source>
        <dbReference type="EMBL" id="GAA3844056.1"/>
    </source>
</evidence>
<dbReference type="CDD" id="cd00093">
    <property type="entry name" value="HTH_XRE"/>
    <property type="match status" value="1"/>
</dbReference>
<accession>A0ABP7JFW6</accession>
<dbReference type="InterPro" id="IPR050807">
    <property type="entry name" value="TransReg_Diox_bact_type"/>
</dbReference>
<protein>
    <recommendedName>
        <fullName evidence="2">HTH cro/C1-type domain-containing protein</fullName>
    </recommendedName>
</protein>
<gene>
    <name evidence="3" type="ORF">GCM10022226_78890</name>
</gene>
<dbReference type="RefSeq" id="WP_425567042.1">
    <property type="nucleotide sequence ID" value="NZ_BAAAZR010000059.1"/>
</dbReference>
<feature type="domain" description="HTH cro/C1-type" evidence="2">
    <location>
        <begin position="13"/>
        <end position="66"/>
    </location>
</feature>
<sequence>MGLPELPVGERARYWREKKQRKQAAVAGLCGISEEYLSQIERGLKVPSLPVLHSIATELGIPVTVLLEETARVDPPCHDAVAQAGVNT</sequence>
<dbReference type="Proteomes" id="UP001500888">
    <property type="component" value="Unassembled WGS sequence"/>
</dbReference>
<dbReference type="InterPro" id="IPR001387">
    <property type="entry name" value="Cro/C1-type_HTH"/>
</dbReference>
<dbReference type="PROSITE" id="PS50943">
    <property type="entry name" value="HTH_CROC1"/>
    <property type="match status" value="1"/>
</dbReference>
<evidence type="ECO:0000259" key="2">
    <source>
        <dbReference type="PROSITE" id="PS50943"/>
    </source>
</evidence>